<keyword evidence="3" id="KW-1185">Reference proteome</keyword>
<feature type="compositionally biased region" description="Polar residues" evidence="1">
    <location>
        <begin position="128"/>
        <end position="153"/>
    </location>
</feature>
<feature type="compositionally biased region" description="Basic and acidic residues" evidence="1">
    <location>
        <begin position="154"/>
        <end position="174"/>
    </location>
</feature>
<feature type="region of interest" description="Disordered" evidence="1">
    <location>
        <begin position="892"/>
        <end position="955"/>
    </location>
</feature>
<feature type="compositionally biased region" description="Low complexity" evidence="1">
    <location>
        <begin position="280"/>
        <end position="290"/>
    </location>
</feature>
<feature type="region of interest" description="Disordered" evidence="1">
    <location>
        <begin position="395"/>
        <end position="419"/>
    </location>
</feature>
<dbReference type="Proteomes" id="UP000594364">
    <property type="component" value="Chromosome 4"/>
</dbReference>
<evidence type="ECO:0000256" key="1">
    <source>
        <dbReference type="SAM" id="MobiDB-lite"/>
    </source>
</evidence>
<feature type="region of interest" description="Disordered" evidence="1">
    <location>
        <begin position="335"/>
        <end position="375"/>
    </location>
</feature>
<evidence type="ECO:0000313" key="3">
    <source>
        <dbReference type="Proteomes" id="UP000594364"/>
    </source>
</evidence>
<proteinExistence type="predicted"/>
<evidence type="ECO:0000313" key="2">
    <source>
        <dbReference type="EMBL" id="QPH04309.1"/>
    </source>
</evidence>
<gene>
    <name evidence="2" type="ORF">C2857_001210</name>
</gene>
<feature type="region of interest" description="Disordered" evidence="1">
    <location>
        <begin position="774"/>
        <end position="880"/>
    </location>
</feature>
<feature type="region of interest" description="Disordered" evidence="1">
    <location>
        <begin position="121"/>
        <end position="177"/>
    </location>
</feature>
<dbReference type="AlphaFoldDB" id="A0A7S9PWA2"/>
<feature type="region of interest" description="Disordered" evidence="1">
    <location>
        <begin position="270"/>
        <end position="309"/>
    </location>
</feature>
<dbReference type="OrthoDB" id="4161595at2759"/>
<evidence type="ECO:0008006" key="4">
    <source>
        <dbReference type="Google" id="ProtNLM"/>
    </source>
</evidence>
<name>A0A7S9PWA2_EPIFF</name>
<feature type="region of interest" description="Disordered" evidence="1">
    <location>
        <begin position="36"/>
        <end position="91"/>
    </location>
</feature>
<sequence>MCVCVCGLAKRMDVTSLLNQPAAAASERCKSSTRETTLSPCILNPDKASSGSLPTPSPDRTTPQQDWETNSFQNRKPWSAGGYALPSQSDSKYRSNSIFSFRSASDNLDSEGSYDFTAAERHSRMGSVDSTSIELEPSQPSLPSTRMQQNLQNHCDDSQRDTETPDPTGHKFSDSHSSLSSFASWRSKSHSRISSATTLNSIHSARQSVAELPLLERTLSSGSESYQTLKSIKRAQQATVAGSLPPHQIDEMAAPKRSESPSNAVLNMKNANKTPIADTPSSDPSSRPSPFAGPSKSHKRAASAPDFCPVGNYRSSRQLRAVLAPPSEVMAVADGGSTQPLARGDNTNAAPAHTMGDYSESGVEGRVPKHQSEDTGTGIPAPGLMHALPSSAFTAGPLDYEPRSAKPSTNTTVPLDEDDEEQPVCMFVDDCDTGSQLRKAISHLFGRNKTCTLKIPKMVWVYYCRKHYQRVRYRNARTYPVTQMELVETQIERLKAWSDRNQARGKGAYIKSWTLSLRKREEKRLQGNKRGNEEEDDTTALGNGHIPAWIISELGDGFDTARMFAIAARLREEIENGTLNQVPEIEFLPDIVDDESEKDTGKPARYRRQTGSISAAKTSKRKASDFGVMTRQNPMYGDMGYGSHHPADEDIMSPSGKRSRTARAATFPHFQSSDLQGAYVTDPSHPYMASSPYGFGAQGPTGHPPRAQNIVPRIQPLEYSHHVYAQMGRQDQHVHNASHGHTRMSSYQGPQEIPYAQKSYNHYHAAAGYEQQSGQYTNSRNTPTSPPTLPSIATQMQGGGPMYGHPGPDRSVASMRPHHSHGPPRPMHQRSASAYTPGSRFVSMAGRPSSSGNGGPIEHLRYGGDAYEPPPPAFYEPARHGPPVYGRHEWTSEYSHASPAPQHPHQHYDHGSNYRPPPPMAMDTSRESQPPTRSQSRGYPNHTSTYPEPVSSRSA</sequence>
<feature type="region of interest" description="Disordered" evidence="1">
    <location>
        <begin position="594"/>
        <end position="623"/>
    </location>
</feature>
<feature type="compositionally biased region" description="Polar residues" evidence="1">
    <location>
        <begin position="336"/>
        <end position="349"/>
    </location>
</feature>
<organism evidence="2 3">
    <name type="scientific">Epichloe festucae (strain Fl1)</name>
    <dbReference type="NCBI Taxonomy" id="877507"/>
    <lineage>
        <taxon>Eukaryota</taxon>
        <taxon>Fungi</taxon>
        <taxon>Dikarya</taxon>
        <taxon>Ascomycota</taxon>
        <taxon>Pezizomycotina</taxon>
        <taxon>Sordariomycetes</taxon>
        <taxon>Hypocreomycetidae</taxon>
        <taxon>Hypocreales</taxon>
        <taxon>Clavicipitaceae</taxon>
        <taxon>Epichloe</taxon>
    </lineage>
</organism>
<reference evidence="2 3" key="1">
    <citation type="journal article" date="2018" name="PLoS Genet.">
        <title>Repeat elements organise 3D genome structure and mediate transcription in the filamentous fungus Epichloe festucae.</title>
        <authorList>
            <person name="Winter D.J."/>
            <person name="Ganley A.R.D."/>
            <person name="Young C.A."/>
            <person name="Liachko I."/>
            <person name="Schardl C.L."/>
            <person name="Dupont P.Y."/>
            <person name="Berry D."/>
            <person name="Ram A."/>
            <person name="Scott B."/>
            <person name="Cox M.P."/>
        </authorList>
    </citation>
    <scope>NUCLEOTIDE SEQUENCE [LARGE SCALE GENOMIC DNA]</scope>
    <source>
        <strain evidence="2 3">Fl1</strain>
    </source>
</reference>
<feature type="compositionally biased region" description="Polar residues" evidence="1">
    <location>
        <begin position="927"/>
        <end position="955"/>
    </location>
</feature>
<protein>
    <recommendedName>
        <fullName evidence="4">ORP1 like protein</fullName>
    </recommendedName>
</protein>
<dbReference type="EMBL" id="CP031388">
    <property type="protein sequence ID" value="QPH04309.1"/>
    <property type="molecule type" value="Genomic_DNA"/>
</dbReference>
<accession>A0A7S9PWA2</accession>
<feature type="compositionally biased region" description="Polar residues" evidence="1">
    <location>
        <begin position="47"/>
        <end position="76"/>
    </location>
</feature>